<dbReference type="AlphaFoldDB" id="A0A1G7EEV5"/>
<accession>A0A1G7EEV5</accession>
<dbReference type="Proteomes" id="UP000199109">
    <property type="component" value="Unassembled WGS sequence"/>
</dbReference>
<organism evidence="1 2">
    <name type="scientific">Pricia antarctica</name>
    <dbReference type="NCBI Taxonomy" id="641691"/>
    <lineage>
        <taxon>Bacteria</taxon>
        <taxon>Pseudomonadati</taxon>
        <taxon>Bacteroidota</taxon>
        <taxon>Flavobacteriia</taxon>
        <taxon>Flavobacteriales</taxon>
        <taxon>Flavobacteriaceae</taxon>
        <taxon>Pricia</taxon>
    </lineage>
</organism>
<keyword evidence="2" id="KW-1185">Reference proteome</keyword>
<protein>
    <submittedName>
        <fullName evidence="1">Uncharacterized protein</fullName>
    </submittedName>
</protein>
<dbReference type="EMBL" id="FNAO01000006">
    <property type="protein sequence ID" value="SDE62208.1"/>
    <property type="molecule type" value="Genomic_DNA"/>
</dbReference>
<evidence type="ECO:0000313" key="2">
    <source>
        <dbReference type="Proteomes" id="UP000199109"/>
    </source>
</evidence>
<sequence length="140" mass="15679">MERLVDVMSVEHVDISGMMIVESTTVIIDIHVAHTVYPIPVIVDINITDLGNTTVIIVINRYILNLNDCTIVVILGIGTIIISGVECYPVPTSRNLIFDIKIKFPIRIYRKRYAVLDKNKGVVVAIGFVFRNLIRRSIGS</sequence>
<gene>
    <name evidence="1" type="ORF">SAMN05421636_106161</name>
</gene>
<name>A0A1G7EEV5_9FLAO</name>
<evidence type="ECO:0000313" key="1">
    <source>
        <dbReference type="EMBL" id="SDE62208.1"/>
    </source>
</evidence>
<proteinExistence type="predicted"/>
<reference evidence="1 2" key="1">
    <citation type="submission" date="2016-10" db="EMBL/GenBank/DDBJ databases">
        <authorList>
            <person name="de Groot N.N."/>
        </authorList>
    </citation>
    <scope>NUCLEOTIDE SEQUENCE [LARGE SCALE GENOMIC DNA]</scope>
    <source>
        <strain evidence="1 2">DSM 23421</strain>
    </source>
</reference>